<dbReference type="GeneID" id="20224574"/>
<comment type="subcellular location">
    <subcellularLocation>
        <location evidence="1">Cell membrane</location>
    </subcellularLocation>
</comment>
<keyword evidence="4" id="KW-0808">Transferase</keyword>
<dbReference type="InterPro" id="IPR001173">
    <property type="entry name" value="Glyco_trans_2-like"/>
</dbReference>
<dbReference type="OrthoDB" id="191769at2759"/>
<protein>
    <recommendedName>
        <fullName evidence="6">Glycosyltransferase 2-like domain-containing protein</fullName>
    </recommendedName>
</protein>
<dbReference type="RefSeq" id="XP_009036571.1">
    <property type="nucleotide sequence ID" value="XM_009038323.1"/>
</dbReference>
<dbReference type="Proteomes" id="UP000002729">
    <property type="component" value="Unassembled WGS sequence"/>
</dbReference>
<dbReference type="GO" id="GO:0016757">
    <property type="term" value="F:glycosyltransferase activity"/>
    <property type="evidence" value="ECO:0007669"/>
    <property type="project" value="UniProtKB-KW"/>
</dbReference>
<dbReference type="PANTHER" id="PTHR43646">
    <property type="entry name" value="GLYCOSYLTRANSFERASE"/>
    <property type="match status" value="1"/>
</dbReference>
<reference evidence="7 8" key="1">
    <citation type="journal article" date="2011" name="Proc. Natl. Acad. Sci. U.S.A.">
        <title>Niche of harmful alga Aureococcus anophagefferens revealed through ecogenomics.</title>
        <authorList>
            <person name="Gobler C.J."/>
            <person name="Berry D.L."/>
            <person name="Dyhrman S.T."/>
            <person name="Wilhelm S.W."/>
            <person name="Salamov A."/>
            <person name="Lobanov A.V."/>
            <person name="Zhang Y."/>
            <person name="Collier J.L."/>
            <person name="Wurch L.L."/>
            <person name="Kustka A.B."/>
            <person name="Dill B.D."/>
            <person name="Shah M."/>
            <person name="VerBerkmoes N.C."/>
            <person name="Kuo A."/>
            <person name="Terry A."/>
            <person name="Pangilinan J."/>
            <person name="Lindquist E.A."/>
            <person name="Lucas S."/>
            <person name="Paulsen I.T."/>
            <person name="Hattenrath-Lehmann T.K."/>
            <person name="Talmage S.C."/>
            <person name="Walker E.A."/>
            <person name="Koch F."/>
            <person name="Burson A.M."/>
            <person name="Marcoval M.A."/>
            <person name="Tang Y.Z."/>
            <person name="Lecleir G.R."/>
            <person name="Coyne K.J."/>
            <person name="Berg G.M."/>
            <person name="Bertrand E.M."/>
            <person name="Saito M.A."/>
            <person name="Gladyshev V.N."/>
            <person name="Grigoriev I.V."/>
        </authorList>
    </citation>
    <scope>NUCLEOTIDE SEQUENCE [LARGE SCALE GENOMIC DNA]</scope>
    <source>
        <strain evidence="8">CCMP 1984</strain>
    </source>
</reference>
<dbReference type="Pfam" id="PF00535">
    <property type="entry name" value="Glycos_transf_2"/>
    <property type="match status" value="1"/>
</dbReference>
<dbReference type="SUPFAM" id="SSF53448">
    <property type="entry name" value="Nucleotide-diphospho-sugar transferases"/>
    <property type="match status" value="1"/>
</dbReference>
<dbReference type="Gene3D" id="3.90.550.10">
    <property type="entry name" value="Spore Coat Polysaccharide Biosynthesis Protein SpsA, Chain A"/>
    <property type="match status" value="1"/>
</dbReference>
<evidence type="ECO:0000256" key="2">
    <source>
        <dbReference type="ARBA" id="ARBA00022475"/>
    </source>
</evidence>
<dbReference type="EMBL" id="GL833127">
    <property type="protein sequence ID" value="EGB08568.1"/>
    <property type="molecule type" value="Genomic_DNA"/>
</dbReference>
<dbReference type="AlphaFoldDB" id="F0Y8A2"/>
<organism evidence="8">
    <name type="scientific">Aureococcus anophagefferens</name>
    <name type="common">Harmful bloom alga</name>
    <dbReference type="NCBI Taxonomy" id="44056"/>
    <lineage>
        <taxon>Eukaryota</taxon>
        <taxon>Sar</taxon>
        <taxon>Stramenopiles</taxon>
        <taxon>Ochrophyta</taxon>
        <taxon>Pelagophyceae</taxon>
        <taxon>Pelagomonadales</taxon>
        <taxon>Pelagomonadaceae</taxon>
        <taxon>Aureococcus</taxon>
    </lineage>
</organism>
<evidence type="ECO:0000313" key="8">
    <source>
        <dbReference type="Proteomes" id="UP000002729"/>
    </source>
</evidence>
<keyword evidence="8" id="KW-1185">Reference proteome</keyword>
<keyword evidence="3" id="KW-0328">Glycosyltransferase</keyword>
<feature type="domain" description="Glycosyltransferase 2-like" evidence="6">
    <location>
        <begin position="36"/>
        <end position="156"/>
    </location>
</feature>
<evidence type="ECO:0000256" key="1">
    <source>
        <dbReference type="ARBA" id="ARBA00004236"/>
    </source>
</evidence>
<dbReference type="InterPro" id="IPR029044">
    <property type="entry name" value="Nucleotide-diphossugar_trans"/>
</dbReference>
<dbReference type="GO" id="GO:0005886">
    <property type="term" value="C:plasma membrane"/>
    <property type="evidence" value="ECO:0007669"/>
    <property type="project" value="UniProtKB-SubCell"/>
</dbReference>
<evidence type="ECO:0000256" key="4">
    <source>
        <dbReference type="ARBA" id="ARBA00022679"/>
    </source>
</evidence>
<keyword evidence="5" id="KW-0472">Membrane</keyword>
<keyword evidence="2" id="KW-1003">Cell membrane</keyword>
<dbReference type="InParanoid" id="F0Y8A2"/>
<evidence type="ECO:0000256" key="3">
    <source>
        <dbReference type="ARBA" id="ARBA00022676"/>
    </source>
</evidence>
<evidence type="ECO:0000313" key="7">
    <source>
        <dbReference type="EMBL" id="EGB08568.1"/>
    </source>
</evidence>
<evidence type="ECO:0000256" key="5">
    <source>
        <dbReference type="ARBA" id="ARBA00023136"/>
    </source>
</evidence>
<evidence type="ECO:0000259" key="6">
    <source>
        <dbReference type="Pfam" id="PF00535"/>
    </source>
</evidence>
<dbReference type="OMA" id="SANNTMK"/>
<sequence length="301" mass="32288">MLVQVSFGYWRLCARARRAAATPVAAAPLPGDALLSVVIPAYREAATIEATLRRVLSAAADPRRVEVVVVDAGGGDGTMAAARAVAADLAPTLRVDCAPSSRGGRGPAVAAGARAARGAALLVLHGDTRLPSGFDADVLAALRDPKTLATCFRFGVDRLALDGALKSPRGSLLRRLQELPFAVMEATVALRSRVLQLPFGDQALALRRDTFEALGGFDDLAKLPILEDFLLVHKLRVAGARGFGTIANLSTTAHCHPRRWLAKPVWRVNWTNQRVMVLFTYFGYTPLDIYELYYGTRDGAT</sequence>
<accession>F0Y8A2</accession>
<dbReference type="PANTHER" id="PTHR43646:SF2">
    <property type="entry name" value="GLYCOSYLTRANSFERASE 2-LIKE DOMAIN-CONTAINING PROTEIN"/>
    <property type="match status" value="1"/>
</dbReference>
<dbReference type="eggNOG" id="ENOG502S8BV">
    <property type="taxonomic scope" value="Eukaryota"/>
</dbReference>
<name>F0Y8A2_AURAN</name>
<dbReference type="KEGG" id="aaf:AURANDRAFT_63926"/>
<gene>
    <name evidence="7" type="ORF">AURANDRAFT_63926</name>
</gene>
<proteinExistence type="predicted"/>